<dbReference type="Gene3D" id="1.10.20.10">
    <property type="entry name" value="Histone, subunit A"/>
    <property type="match status" value="1"/>
</dbReference>
<dbReference type="Pfam" id="PF09415">
    <property type="entry name" value="CENP-X"/>
    <property type="match status" value="1"/>
</dbReference>
<gene>
    <name evidence="7" type="ORF">CLIB1423_42S00166</name>
</gene>
<dbReference type="GO" id="GO:0006281">
    <property type="term" value="P:DNA repair"/>
    <property type="evidence" value="ECO:0007669"/>
    <property type="project" value="UniProtKB-KW"/>
</dbReference>
<dbReference type="OrthoDB" id="2500381at2759"/>
<sequence length="171" mass="19400">MINRKTNTNDANYNPFISSKMAEQNISVSTIARLFKEVSFQDDKTRIATKALELSAEYIRLFTREAILRSNEERLKEDSLLKVDGIDNVERQRRIESKHEGIEATVADTTMQMEAEDEDEVPTTDLSSDIDIPDDYATQKGNAYNDNVDLDNDVLDARHLGKIAGILILDF</sequence>
<evidence type="ECO:0000256" key="2">
    <source>
        <dbReference type="ARBA" id="ARBA00009359"/>
    </source>
</evidence>
<dbReference type="InterPro" id="IPR009072">
    <property type="entry name" value="Histone-fold"/>
</dbReference>
<dbReference type="GO" id="GO:0051382">
    <property type="term" value="P:kinetochore assembly"/>
    <property type="evidence" value="ECO:0007669"/>
    <property type="project" value="InterPro"/>
</dbReference>
<dbReference type="GO" id="GO:0046982">
    <property type="term" value="F:protein heterodimerization activity"/>
    <property type="evidence" value="ECO:0007669"/>
    <property type="project" value="InterPro"/>
</dbReference>
<evidence type="ECO:0000256" key="5">
    <source>
        <dbReference type="ARBA" id="ARBA00023204"/>
    </source>
</evidence>
<keyword evidence="3" id="KW-0227">DNA damage</keyword>
<dbReference type="PANTHER" id="PTHR28680:SF1">
    <property type="entry name" value="CENTROMERE PROTEIN X"/>
    <property type="match status" value="1"/>
</dbReference>
<evidence type="ECO:0000256" key="1">
    <source>
        <dbReference type="ARBA" id="ARBA00004123"/>
    </source>
</evidence>
<evidence type="ECO:0000256" key="4">
    <source>
        <dbReference type="ARBA" id="ARBA00023125"/>
    </source>
</evidence>
<evidence type="ECO:0000256" key="3">
    <source>
        <dbReference type="ARBA" id="ARBA00022763"/>
    </source>
</evidence>
<dbReference type="GO" id="GO:0031297">
    <property type="term" value="P:replication fork processing"/>
    <property type="evidence" value="ECO:0007669"/>
    <property type="project" value="TreeGrafter"/>
</dbReference>
<dbReference type="GO" id="GO:0000712">
    <property type="term" value="P:resolution of meiotic recombination intermediates"/>
    <property type="evidence" value="ECO:0007669"/>
    <property type="project" value="TreeGrafter"/>
</dbReference>
<keyword evidence="8" id="KW-1185">Reference proteome</keyword>
<keyword evidence="4" id="KW-0238">DNA-binding</keyword>
<name>A0A9P0QVZ4_9ASCO</name>
<keyword evidence="6" id="KW-0539">Nucleus</keyword>
<evidence type="ECO:0000313" key="8">
    <source>
        <dbReference type="Proteomes" id="UP000837801"/>
    </source>
</evidence>
<dbReference type="Proteomes" id="UP000837801">
    <property type="component" value="Unassembled WGS sequence"/>
</dbReference>
<dbReference type="CDD" id="cd22921">
    <property type="entry name" value="HFD_CENP-X"/>
    <property type="match status" value="1"/>
</dbReference>
<keyword evidence="5" id="KW-0234">DNA repair</keyword>
<dbReference type="InterPro" id="IPR018552">
    <property type="entry name" value="CENP-X"/>
</dbReference>
<organism evidence="7 8">
    <name type="scientific">[Candida] railenensis</name>
    <dbReference type="NCBI Taxonomy" id="45579"/>
    <lineage>
        <taxon>Eukaryota</taxon>
        <taxon>Fungi</taxon>
        <taxon>Dikarya</taxon>
        <taxon>Ascomycota</taxon>
        <taxon>Saccharomycotina</taxon>
        <taxon>Pichiomycetes</taxon>
        <taxon>Debaryomycetaceae</taxon>
        <taxon>Kurtzmaniella</taxon>
    </lineage>
</organism>
<accession>A0A9P0QVZ4</accession>
<dbReference type="GO" id="GO:0071821">
    <property type="term" value="C:FANCM-MHF complex"/>
    <property type="evidence" value="ECO:0007669"/>
    <property type="project" value="TreeGrafter"/>
</dbReference>
<dbReference type="AlphaFoldDB" id="A0A9P0QVZ4"/>
<dbReference type="GO" id="GO:0003677">
    <property type="term" value="F:DNA binding"/>
    <property type="evidence" value="ECO:0007669"/>
    <property type="project" value="UniProtKB-KW"/>
</dbReference>
<dbReference type="EMBL" id="CAKXYY010000042">
    <property type="protein sequence ID" value="CAH2355996.1"/>
    <property type="molecule type" value="Genomic_DNA"/>
</dbReference>
<dbReference type="PANTHER" id="PTHR28680">
    <property type="entry name" value="CENTROMERE PROTEIN X"/>
    <property type="match status" value="1"/>
</dbReference>
<proteinExistence type="inferred from homology"/>
<comment type="similarity">
    <text evidence="2">Belongs to the CENP-X/MHF2 family.</text>
</comment>
<comment type="subcellular location">
    <subcellularLocation>
        <location evidence="1">Nucleus</location>
    </subcellularLocation>
</comment>
<protein>
    <submittedName>
        <fullName evidence="7">Uncharacterized protein</fullName>
    </submittedName>
</protein>
<comment type="caution">
    <text evidence="7">The sequence shown here is derived from an EMBL/GenBank/DDBJ whole genome shotgun (WGS) entry which is preliminary data.</text>
</comment>
<evidence type="ECO:0000256" key="6">
    <source>
        <dbReference type="ARBA" id="ARBA00023242"/>
    </source>
</evidence>
<reference evidence="7" key="1">
    <citation type="submission" date="2022-03" db="EMBL/GenBank/DDBJ databases">
        <authorList>
            <person name="Legras J.-L."/>
            <person name="Devillers H."/>
            <person name="Grondin C."/>
        </authorList>
    </citation>
    <scope>NUCLEOTIDE SEQUENCE</scope>
    <source>
        <strain evidence="7">CLIB 1423</strain>
    </source>
</reference>
<evidence type="ECO:0000313" key="7">
    <source>
        <dbReference type="EMBL" id="CAH2355996.1"/>
    </source>
</evidence>